<feature type="region of interest" description="Disordered" evidence="1">
    <location>
        <begin position="326"/>
        <end position="363"/>
    </location>
</feature>
<feature type="compositionally biased region" description="Basic residues" evidence="1">
    <location>
        <begin position="354"/>
        <end position="363"/>
    </location>
</feature>
<name>A0A150GEZ1_GONPE</name>
<dbReference type="SUPFAM" id="SSF140860">
    <property type="entry name" value="Pseudo ankyrin repeat-like"/>
    <property type="match status" value="1"/>
</dbReference>
<feature type="compositionally biased region" description="Basic and acidic residues" evidence="1">
    <location>
        <begin position="334"/>
        <end position="353"/>
    </location>
</feature>
<proteinExistence type="predicted"/>
<dbReference type="EMBL" id="LSYV01000029">
    <property type="protein sequence ID" value="KXZ48427.1"/>
    <property type="molecule type" value="Genomic_DNA"/>
</dbReference>
<comment type="caution">
    <text evidence="2">The sequence shown here is derived from an EMBL/GenBank/DDBJ whole genome shotgun (WGS) entry which is preliminary data.</text>
</comment>
<dbReference type="GO" id="GO:0005783">
    <property type="term" value="C:endoplasmic reticulum"/>
    <property type="evidence" value="ECO:0007669"/>
    <property type="project" value="TreeGrafter"/>
</dbReference>
<accession>A0A150GEZ1</accession>
<dbReference type="PANTHER" id="PTHR12393:SF6">
    <property type="entry name" value="SPHINGOMYELIN PHOSPHODIESTERASE 2"/>
    <property type="match status" value="1"/>
</dbReference>
<gene>
    <name evidence="2" type="ORF">GPECTOR_28g835</name>
</gene>
<dbReference type="GO" id="GO:0071944">
    <property type="term" value="C:cell periphery"/>
    <property type="evidence" value="ECO:0007669"/>
    <property type="project" value="TreeGrafter"/>
</dbReference>
<evidence type="ECO:0000313" key="3">
    <source>
        <dbReference type="Proteomes" id="UP000075714"/>
    </source>
</evidence>
<dbReference type="PANTHER" id="PTHR12393">
    <property type="entry name" value="SPHINGOMYELIN PHOSPHODIESTERASE RELATED"/>
    <property type="match status" value="1"/>
</dbReference>
<reference evidence="3" key="1">
    <citation type="journal article" date="2016" name="Nat. Commun.">
        <title>The Gonium pectorale genome demonstrates co-option of cell cycle regulation during the evolution of multicellularity.</title>
        <authorList>
            <person name="Hanschen E.R."/>
            <person name="Marriage T.N."/>
            <person name="Ferris P.J."/>
            <person name="Hamaji T."/>
            <person name="Toyoda A."/>
            <person name="Fujiyama A."/>
            <person name="Neme R."/>
            <person name="Noguchi H."/>
            <person name="Minakuchi Y."/>
            <person name="Suzuki M."/>
            <person name="Kawai-Toyooka H."/>
            <person name="Smith D.R."/>
            <person name="Sparks H."/>
            <person name="Anderson J."/>
            <person name="Bakaric R."/>
            <person name="Luria V."/>
            <person name="Karger A."/>
            <person name="Kirschner M.W."/>
            <person name="Durand P.M."/>
            <person name="Michod R.E."/>
            <person name="Nozaki H."/>
            <person name="Olson B.J."/>
        </authorList>
    </citation>
    <scope>NUCLEOTIDE SEQUENCE [LARGE SCALE GENOMIC DNA]</scope>
    <source>
        <strain evidence="3">NIES-2863</strain>
    </source>
</reference>
<dbReference type="GO" id="GO:0004620">
    <property type="term" value="F:phospholipase activity"/>
    <property type="evidence" value="ECO:0007669"/>
    <property type="project" value="TreeGrafter"/>
</dbReference>
<dbReference type="GO" id="GO:0016020">
    <property type="term" value="C:membrane"/>
    <property type="evidence" value="ECO:0007669"/>
    <property type="project" value="TreeGrafter"/>
</dbReference>
<organism evidence="2 3">
    <name type="scientific">Gonium pectorale</name>
    <name type="common">Green alga</name>
    <dbReference type="NCBI Taxonomy" id="33097"/>
    <lineage>
        <taxon>Eukaryota</taxon>
        <taxon>Viridiplantae</taxon>
        <taxon>Chlorophyta</taxon>
        <taxon>core chlorophytes</taxon>
        <taxon>Chlorophyceae</taxon>
        <taxon>CS clade</taxon>
        <taxon>Chlamydomonadales</taxon>
        <taxon>Volvocaceae</taxon>
        <taxon>Gonium</taxon>
    </lineage>
</organism>
<dbReference type="Proteomes" id="UP000075714">
    <property type="component" value="Unassembled WGS sequence"/>
</dbReference>
<protein>
    <submittedName>
        <fullName evidence="2">Uncharacterized protein</fullName>
    </submittedName>
</protein>
<dbReference type="AlphaFoldDB" id="A0A150GEZ1"/>
<evidence type="ECO:0000313" key="2">
    <source>
        <dbReference type="EMBL" id="KXZ48427.1"/>
    </source>
</evidence>
<dbReference type="GO" id="GO:0046513">
    <property type="term" value="P:ceramide biosynthetic process"/>
    <property type="evidence" value="ECO:0007669"/>
    <property type="project" value="TreeGrafter"/>
</dbReference>
<dbReference type="GO" id="GO:0030149">
    <property type="term" value="P:sphingolipid catabolic process"/>
    <property type="evidence" value="ECO:0007669"/>
    <property type="project" value="TreeGrafter"/>
</dbReference>
<sequence length="363" mass="39392">MVEDAHLSAVAAALHTGRPGLAEWLLLRWPGRAIGRTDSLVQLGPNACATLLAGAAIGCDLATLSALHGRCTGPGGARQESVANLLPAAASSPTADWQAKVEWVESQLAPGFIRTDHVRAAAAGCPDAEARLRWLLPRGYPANGALYKAFCKGNTAAIDFLLGRGLSTHLLPFIETARSGHLEALKEARRHGCELEADFVASGAAMKGRLPVLVWAVEELGASVQDRKLIKSVLGRCDMEDDGRPYEAAVAHRDLPTLRCLARLGCPWGPAGAVFMAGLRVGRLPVPRLLLGLGCPVDWEECLKRHFFEYLPDKVRKWLRAAEAAQRQAPGAAAERERVRSERQRREREERAARRQKLSGLRR</sequence>
<keyword evidence="3" id="KW-1185">Reference proteome</keyword>
<evidence type="ECO:0000256" key="1">
    <source>
        <dbReference type="SAM" id="MobiDB-lite"/>
    </source>
</evidence>